<dbReference type="Gene3D" id="4.10.1110.10">
    <property type="entry name" value="AN1-like Zinc finger"/>
    <property type="match status" value="2"/>
</dbReference>
<reference evidence="6" key="1">
    <citation type="submission" date="2009-11" db="EMBL/GenBank/DDBJ databases">
        <authorList>
            <consortium name="The Broad Institute Genome Sequencing Platform"/>
            <person name="Ward D."/>
            <person name="Feldgarden M."/>
            <person name="Earl A."/>
            <person name="Young S.K."/>
            <person name="Zeng Q."/>
            <person name="Koehrsen M."/>
            <person name="Alvarado L."/>
            <person name="Berlin A."/>
            <person name="Bochicchio J."/>
            <person name="Borenstein D."/>
            <person name="Chapman S.B."/>
            <person name="Chen Z."/>
            <person name="Engels R."/>
            <person name="Freedman E."/>
            <person name="Gellesch M."/>
            <person name="Goldberg J."/>
            <person name="Griggs A."/>
            <person name="Gujja S."/>
            <person name="Heilman E."/>
            <person name="Heiman D."/>
            <person name="Hepburn T."/>
            <person name="Howarth C."/>
            <person name="Jen D."/>
            <person name="Larson L."/>
            <person name="Lewis B."/>
            <person name="Mehta T."/>
            <person name="Park D."/>
            <person name="Pearson M."/>
            <person name="Roberts A."/>
            <person name="Saif S."/>
            <person name="Shea T."/>
            <person name="Shenoy N."/>
            <person name="Sisk P."/>
            <person name="Stolte C."/>
            <person name="Sykes S."/>
            <person name="Thomson T."/>
            <person name="Walk T."/>
            <person name="White J."/>
            <person name="Yandava C."/>
            <person name="Izard J."/>
            <person name="Baranova O.V."/>
            <person name="Blanton J.M."/>
            <person name="Tanner A.C."/>
            <person name="Dewhirst F.E."/>
            <person name="Haas B."/>
            <person name="Nusbaum C."/>
            <person name="Birren B."/>
        </authorList>
    </citation>
    <scope>NUCLEOTIDE SEQUENCE [LARGE SCALE GENOMIC DNA]</scope>
    <source>
        <strain evidence="6">1-1 BBBD Race 1</strain>
    </source>
</reference>
<dbReference type="Proteomes" id="UP000005240">
    <property type="component" value="Unassembled WGS sequence"/>
</dbReference>
<dbReference type="AlphaFoldDB" id="A0A0C4DEZ1"/>
<keyword evidence="1" id="KW-0479">Metal-binding</keyword>
<evidence type="ECO:0000256" key="3">
    <source>
        <dbReference type="ARBA" id="ARBA00022833"/>
    </source>
</evidence>
<dbReference type="SUPFAM" id="SSF118310">
    <property type="entry name" value="AN1-like Zinc finger"/>
    <property type="match status" value="2"/>
</dbReference>
<reference evidence="6" key="2">
    <citation type="submission" date="2016-05" db="EMBL/GenBank/DDBJ databases">
        <title>Comparative analysis highlights variable genome content of wheat rusts and divergence of the mating loci.</title>
        <authorList>
            <person name="Cuomo C.A."/>
            <person name="Bakkeren G."/>
            <person name="Szabo L."/>
            <person name="Khalil H."/>
            <person name="Joly D."/>
            <person name="Goldberg J."/>
            <person name="Young S."/>
            <person name="Zeng Q."/>
            <person name="Fellers J."/>
        </authorList>
    </citation>
    <scope>NUCLEOTIDE SEQUENCE [LARGE SCALE GENOMIC DNA]</scope>
    <source>
        <strain evidence="6">1-1 BBBD Race 1</strain>
    </source>
</reference>
<evidence type="ECO:0000259" key="5">
    <source>
        <dbReference type="SMART" id="SM00154"/>
    </source>
</evidence>
<evidence type="ECO:0000256" key="4">
    <source>
        <dbReference type="SAM" id="MobiDB-lite"/>
    </source>
</evidence>
<feature type="region of interest" description="Disordered" evidence="4">
    <location>
        <begin position="161"/>
        <end position="196"/>
    </location>
</feature>
<proteinExistence type="predicted"/>
<protein>
    <recommendedName>
        <fullName evidence="5">AN1-type domain-containing protein</fullName>
    </recommendedName>
</protein>
<dbReference type="GO" id="GO:0005737">
    <property type="term" value="C:cytoplasm"/>
    <property type="evidence" value="ECO:0007669"/>
    <property type="project" value="TreeGrafter"/>
</dbReference>
<accession>A0A0C4DEZ1</accession>
<evidence type="ECO:0000256" key="2">
    <source>
        <dbReference type="ARBA" id="ARBA00022771"/>
    </source>
</evidence>
<dbReference type="EMBL" id="ADAS02000132">
    <property type="protein sequence ID" value="OAV89315.1"/>
    <property type="molecule type" value="Genomic_DNA"/>
</dbReference>
<dbReference type="SMART" id="SM00154">
    <property type="entry name" value="ZnF_AN1"/>
    <property type="match status" value="2"/>
</dbReference>
<dbReference type="PANTHER" id="PTHR14677">
    <property type="entry name" value="ARSENITE INDUCUBLE RNA ASSOCIATED PROTEIN AIP-1-RELATED"/>
    <property type="match status" value="1"/>
</dbReference>
<feature type="compositionally biased region" description="Polar residues" evidence="4">
    <location>
        <begin position="253"/>
        <end position="276"/>
    </location>
</feature>
<dbReference type="OrthoDB" id="431929at2759"/>
<evidence type="ECO:0000313" key="7">
    <source>
        <dbReference type="EnsemblFungi" id="PTTG_01411-t43_1-p1"/>
    </source>
</evidence>
<dbReference type="InterPro" id="IPR035896">
    <property type="entry name" value="AN1-like_Znf"/>
</dbReference>
<keyword evidence="8" id="KW-1185">Reference proteome</keyword>
<dbReference type="PANTHER" id="PTHR14677:SF40">
    <property type="entry name" value="CDC48-ASSOCIATED UBIQUITIN-LIKE_ZINC FINGER PROTEIN 1"/>
    <property type="match status" value="1"/>
</dbReference>
<feature type="domain" description="AN1-type" evidence="5">
    <location>
        <begin position="98"/>
        <end position="137"/>
    </location>
</feature>
<keyword evidence="2" id="KW-0863">Zinc-finger</keyword>
<dbReference type="GO" id="GO:0008270">
    <property type="term" value="F:zinc ion binding"/>
    <property type="evidence" value="ECO:0007669"/>
    <property type="project" value="UniProtKB-KW"/>
</dbReference>
<feature type="compositionally biased region" description="Pro residues" evidence="4">
    <location>
        <begin position="170"/>
        <end position="183"/>
    </location>
</feature>
<dbReference type="EnsemblFungi" id="PTTG_01411-t43_1">
    <property type="protein sequence ID" value="PTTG_01411-t43_1-p1"/>
    <property type="gene ID" value="PTTG_01411"/>
</dbReference>
<feature type="domain" description="AN1-type" evidence="5">
    <location>
        <begin position="29"/>
        <end position="75"/>
    </location>
</feature>
<evidence type="ECO:0000313" key="6">
    <source>
        <dbReference type="EMBL" id="OAV89315.1"/>
    </source>
</evidence>
<evidence type="ECO:0000313" key="8">
    <source>
        <dbReference type="Proteomes" id="UP000005240"/>
    </source>
</evidence>
<dbReference type="Pfam" id="PF01428">
    <property type="entry name" value="zf-AN1"/>
    <property type="match status" value="2"/>
</dbReference>
<reference evidence="7" key="4">
    <citation type="submission" date="2025-05" db="UniProtKB">
        <authorList>
            <consortium name="EnsemblFungi"/>
        </authorList>
    </citation>
    <scope>IDENTIFICATION</scope>
    <source>
        <strain evidence="7">isolate 1-1 / race 1 (BBBD)</strain>
    </source>
</reference>
<feature type="region of interest" description="Disordered" evidence="4">
    <location>
        <begin position="229"/>
        <end position="276"/>
    </location>
</feature>
<reference evidence="7 8" key="3">
    <citation type="journal article" date="2017" name="G3 (Bethesda)">
        <title>Comparative analysis highlights variable genome content of wheat rusts and divergence of the mating loci.</title>
        <authorList>
            <person name="Cuomo C.A."/>
            <person name="Bakkeren G."/>
            <person name="Khalil H.B."/>
            <person name="Panwar V."/>
            <person name="Joly D."/>
            <person name="Linning R."/>
            <person name="Sakthikumar S."/>
            <person name="Song X."/>
            <person name="Adiconis X."/>
            <person name="Fan L."/>
            <person name="Goldberg J.M."/>
            <person name="Levin J.Z."/>
            <person name="Young S."/>
            <person name="Zeng Q."/>
            <person name="Anikster Y."/>
            <person name="Bruce M."/>
            <person name="Wang M."/>
            <person name="Yin C."/>
            <person name="McCallum B."/>
            <person name="Szabo L.J."/>
            <person name="Hulbert S."/>
            <person name="Chen X."/>
            <person name="Fellers J.P."/>
        </authorList>
    </citation>
    <scope>NUCLEOTIDE SEQUENCE</scope>
    <source>
        <strain evidence="7">isolate 1-1 / race 1 (BBBD)</strain>
        <strain evidence="8">Isolate 1-1 / race 1 (BBBD)</strain>
    </source>
</reference>
<name>A0A0C4DEZ1_PUCT1</name>
<evidence type="ECO:0000256" key="1">
    <source>
        <dbReference type="ARBA" id="ARBA00022723"/>
    </source>
</evidence>
<dbReference type="InterPro" id="IPR000058">
    <property type="entry name" value="Znf_AN1"/>
</dbReference>
<gene>
    <name evidence="6" type="ORF">PTTG_01411</name>
</gene>
<organism evidence="6">
    <name type="scientific">Puccinia triticina (isolate 1-1 / race 1 (BBBD))</name>
    <name type="common">Brown leaf rust fungus</name>
    <dbReference type="NCBI Taxonomy" id="630390"/>
    <lineage>
        <taxon>Eukaryota</taxon>
        <taxon>Fungi</taxon>
        <taxon>Dikarya</taxon>
        <taxon>Basidiomycota</taxon>
        <taxon>Pucciniomycotina</taxon>
        <taxon>Pucciniomycetes</taxon>
        <taxon>Pucciniales</taxon>
        <taxon>Pucciniaceae</taxon>
        <taxon>Puccinia</taxon>
    </lineage>
</organism>
<keyword evidence="3" id="KW-0862">Zinc</keyword>
<dbReference type="VEuPathDB" id="FungiDB:PTTG_01411"/>
<sequence>MNTTTALDSTAAPKNHANQHQLEEWGAHCSLQTCNLLDFLPLQCPECHKTFCSSHFKPSLVSSDSDHLCEPFILKKKQQERIPKPTRTAVGAQQNKKCSYIKCKTIMLAPINCPSCTLSYCPSHRLEQDHLCKSFAPSSSDSGPNNLGKHVALLKNYLANPLDTHSSKPSPHPTANPPAPAPKISPGDFDPNPFSLKQHLSKIKSNQRSKAELQSQQKALEFRIKNQLLTEKDKQEIRRLEDEKRQKQPPPTSSGTPITRPKQANPSASSSDCCIV</sequence>
<dbReference type="OMA" id="DESKHNR"/>
<dbReference type="STRING" id="630390.A0A0C4DEZ1"/>
<feature type="compositionally biased region" description="Basic and acidic residues" evidence="4">
    <location>
        <begin position="229"/>
        <end position="246"/>
    </location>
</feature>